<reference evidence="4 5" key="1">
    <citation type="journal article" date="2012" name="Genome Biol.">
        <title>Sequencing three crocodilian genomes to illuminate the evolution of archosaurs and amniotes.</title>
        <authorList>
            <person name="St John J.A."/>
            <person name="Braun E.L."/>
            <person name="Isberg S.R."/>
            <person name="Miles L.G."/>
            <person name="Chong A.Y."/>
            <person name="Gongora J."/>
            <person name="Dalzell P."/>
            <person name="Moran C."/>
            <person name="Bed'hom B."/>
            <person name="Abzhanov A."/>
            <person name="Burgess S.C."/>
            <person name="Cooksey A.M."/>
            <person name="Castoe T.A."/>
            <person name="Crawford N.G."/>
            <person name="Densmore L.D."/>
            <person name="Drew J.C."/>
            <person name="Edwards S.V."/>
            <person name="Faircloth B.C."/>
            <person name="Fujita M.K."/>
            <person name="Greenwold M.J."/>
            <person name="Hoffmann F.G."/>
            <person name="Howard J.M."/>
            <person name="Iguchi T."/>
            <person name="Janes D.E."/>
            <person name="Khan S.Y."/>
            <person name="Kohno S."/>
            <person name="de Koning A.J."/>
            <person name="Lance S.L."/>
            <person name="McCarthy F.M."/>
            <person name="McCormack J.E."/>
            <person name="Merchant M.E."/>
            <person name="Peterson D.G."/>
            <person name="Pollock D.D."/>
            <person name="Pourmand N."/>
            <person name="Raney B.J."/>
            <person name="Roessler K.A."/>
            <person name="Sanford J.R."/>
            <person name="Sawyer R.H."/>
            <person name="Schmidt C.J."/>
            <person name="Triplett E.W."/>
            <person name="Tuberville T.D."/>
            <person name="Venegas-Anaya M."/>
            <person name="Howard J.T."/>
            <person name="Jarvis E.D."/>
            <person name="Guillette L.J.Jr."/>
            <person name="Glenn T.C."/>
            <person name="Green R.E."/>
            <person name="Ray D.A."/>
        </authorList>
    </citation>
    <scope>NUCLEOTIDE SEQUENCE [LARGE SCALE GENOMIC DNA]</scope>
    <source>
        <strain evidence="4">KSC_2009_1</strain>
    </source>
</reference>
<evidence type="ECO:0000313" key="5">
    <source>
        <dbReference type="Proteomes" id="UP000050525"/>
    </source>
</evidence>
<dbReference type="InterPro" id="IPR036291">
    <property type="entry name" value="NAD(P)-bd_dom_sf"/>
</dbReference>
<dbReference type="PANTHER" id="PTHR14097">
    <property type="entry name" value="OXIDOREDUCTASE HTATIP2"/>
    <property type="match status" value="1"/>
</dbReference>
<evidence type="ECO:0000256" key="2">
    <source>
        <dbReference type="ARBA" id="ARBA00093604"/>
    </source>
</evidence>
<dbReference type="GO" id="GO:0051170">
    <property type="term" value="P:import into nucleus"/>
    <property type="evidence" value="ECO:0007669"/>
    <property type="project" value="TreeGrafter"/>
</dbReference>
<dbReference type="Proteomes" id="UP000050525">
    <property type="component" value="Unassembled WGS sequence"/>
</dbReference>
<dbReference type="InterPro" id="IPR016040">
    <property type="entry name" value="NAD(P)-bd_dom"/>
</dbReference>
<evidence type="ECO:0000259" key="3">
    <source>
        <dbReference type="Pfam" id="PF13460"/>
    </source>
</evidence>
<dbReference type="GO" id="GO:0005737">
    <property type="term" value="C:cytoplasm"/>
    <property type="evidence" value="ECO:0007669"/>
    <property type="project" value="TreeGrafter"/>
</dbReference>
<dbReference type="Gene3D" id="3.40.50.720">
    <property type="entry name" value="NAD(P)-binding Rossmann-like Domain"/>
    <property type="match status" value="1"/>
</dbReference>
<proteinExistence type="predicted"/>
<evidence type="ECO:0000313" key="4">
    <source>
        <dbReference type="EMBL" id="KYO39886.1"/>
    </source>
</evidence>
<dbReference type="GO" id="GO:0003824">
    <property type="term" value="F:catalytic activity"/>
    <property type="evidence" value="ECO:0007669"/>
    <property type="project" value="UniProtKB-ARBA"/>
</dbReference>
<dbReference type="STRING" id="8496.A0A151NSR7"/>
<name>A0A151NSR7_ALLMI</name>
<organism evidence="4 5">
    <name type="scientific">Alligator mississippiensis</name>
    <name type="common">American alligator</name>
    <dbReference type="NCBI Taxonomy" id="8496"/>
    <lineage>
        <taxon>Eukaryota</taxon>
        <taxon>Metazoa</taxon>
        <taxon>Chordata</taxon>
        <taxon>Craniata</taxon>
        <taxon>Vertebrata</taxon>
        <taxon>Euteleostomi</taxon>
        <taxon>Archelosauria</taxon>
        <taxon>Archosauria</taxon>
        <taxon>Crocodylia</taxon>
        <taxon>Alligatoridae</taxon>
        <taxon>Alligatorinae</taxon>
        <taxon>Alligator</taxon>
    </lineage>
</organism>
<protein>
    <recommendedName>
        <fullName evidence="2">Protein HTATIP2</fullName>
    </recommendedName>
</protein>
<dbReference type="AlphaFoldDB" id="A0A151NSR7"/>
<dbReference type="Pfam" id="PF13460">
    <property type="entry name" value="NAD_binding_10"/>
    <property type="match status" value="1"/>
</dbReference>
<dbReference type="SUPFAM" id="SSF51735">
    <property type="entry name" value="NAD(P)-binding Rossmann-fold domains"/>
    <property type="match status" value="1"/>
</dbReference>
<comment type="subunit">
    <text evidence="1">Monomer. Forms homodimers during oxidative stress. Interacts (via N-terminus) with elongation factor EEF1A1 (via middle-region); the interaction is direct and competes with EEF1A1 binding to guanyl-nucleotide exchange factor EEF1B2, thereby inhibiting GDP for GTP exchange and reactivation of EEF1A1. Interacts with nuclear transport receptors XPO4, IPO5/RANBP5, IPO7, IPO9 and KPNB1 as well as GCN1L1/GCN1 and LRPPRC probably through their HEAT repeats. Binds NCOA5/CIA.</text>
</comment>
<feature type="domain" description="NAD(P)-binding" evidence="3">
    <location>
        <begin position="79"/>
        <end position="223"/>
    </location>
</feature>
<evidence type="ECO:0000256" key="1">
    <source>
        <dbReference type="ARBA" id="ARBA00093483"/>
    </source>
</evidence>
<dbReference type="EMBL" id="AKHW03002184">
    <property type="protein sequence ID" value="KYO39886.1"/>
    <property type="molecule type" value="Genomic_DNA"/>
</dbReference>
<comment type="caution">
    <text evidence="4">The sequence shown here is derived from an EMBL/GenBank/DDBJ whole genome shotgun (WGS) entry which is preliminary data.</text>
</comment>
<dbReference type="PANTHER" id="PTHR14097:SF7">
    <property type="entry name" value="OXIDOREDUCTASE HTATIP2"/>
    <property type="match status" value="1"/>
</dbReference>
<keyword evidence="5" id="KW-1185">Reference proteome</keyword>
<sequence>MHLWEQGASRKRAWLSPREWEWPREAGQAGGRGAIWRCCRMATEAGDGQQQREHCRTQQKSCFILEEEELCIHVNQEVVNFEKLDEYASAFQDHDVGFCCLGTTKAKAGADGFVHVDWFCVIQAAQLAYTGGCKHFLLQSSQGADKGSSLLYLRVKGEVEAKVQEIGFDHFTVLRPGVLLCARLESHPTEWVAQKVLGAMARMFPTAYSVPVATVARAMVASVLMPDGGGTVQVLENKAIHALGVPVAEPGKGGTKQGQDSA</sequence>
<accession>A0A151NSR7</accession>
<gene>
    <name evidence="4" type="primary">HTATIP2</name>
    <name evidence="4" type="ORF">Y1Q_0006750</name>
</gene>